<keyword evidence="2" id="KW-1185">Reference proteome</keyword>
<proteinExistence type="predicted"/>
<name>A0A8J3HWG4_9CHLR</name>
<organism evidence="1 2">
    <name type="scientific">Ktedonospora formicarum</name>
    <dbReference type="NCBI Taxonomy" id="2778364"/>
    <lineage>
        <taxon>Bacteria</taxon>
        <taxon>Bacillati</taxon>
        <taxon>Chloroflexota</taxon>
        <taxon>Ktedonobacteria</taxon>
        <taxon>Ktedonobacterales</taxon>
        <taxon>Ktedonobacteraceae</taxon>
        <taxon>Ktedonospora</taxon>
    </lineage>
</organism>
<accession>A0A8J3HWG4</accession>
<dbReference type="EMBL" id="BNJF01000001">
    <property type="protein sequence ID" value="GHO41883.1"/>
    <property type="molecule type" value="Genomic_DNA"/>
</dbReference>
<reference evidence="1" key="1">
    <citation type="submission" date="2020-10" db="EMBL/GenBank/DDBJ databases">
        <title>Taxonomic study of unclassified bacteria belonging to the class Ktedonobacteria.</title>
        <authorList>
            <person name="Yabe S."/>
            <person name="Wang C.M."/>
            <person name="Zheng Y."/>
            <person name="Sakai Y."/>
            <person name="Cavaletti L."/>
            <person name="Monciardini P."/>
            <person name="Donadio S."/>
        </authorList>
    </citation>
    <scope>NUCLEOTIDE SEQUENCE</scope>
    <source>
        <strain evidence="1">SOSP1-1</strain>
    </source>
</reference>
<gene>
    <name evidence="1" type="ORF">KSX_00460</name>
</gene>
<sequence>MLSIEGIELVYGMYLCSCVMPDTTFAWGNIWIDYGLYANYHPVRDVCRFSSERMVLVGVGISQTELTVKQ</sequence>
<evidence type="ECO:0000313" key="1">
    <source>
        <dbReference type="EMBL" id="GHO41883.1"/>
    </source>
</evidence>
<protein>
    <submittedName>
        <fullName evidence="1">Uncharacterized protein</fullName>
    </submittedName>
</protein>
<dbReference type="AlphaFoldDB" id="A0A8J3HWG4"/>
<dbReference type="Proteomes" id="UP000612362">
    <property type="component" value="Unassembled WGS sequence"/>
</dbReference>
<evidence type="ECO:0000313" key="2">
    <source>
        <dbReference type="Proteomes" id="UP000612362"/>
    </source>
</evidence>
<comment type="caution">
    <text evidence="1">The sequence shown here is derived from an EMBL/GenBank/DDBJ whole genome shotgun (WGS) entry which is preliminary data.</text>
</comment>